<feature type="region of interest" description="Disordered" evidence="1">
    <location>
        <begin position="132"/>
        <end position="168"/>
    </location>
</feature>
<dbReference type="EMBL" id="BAAASK010000021">
    <property type="protein sequence ID" value="GAA2695673.1"/>
    <property type="molecule type" value="Genomic_DNA"/>
</dbReference>
<reference evidence="2 3" key="1">
    <citation type="journal article" date="2019" name="Int. J. Syst. Evol. Microbiol.">
        <title>The Global Catalogue of Microorganisms (GCM) 10K type strain sequencing project: providing services to taxonomists for standard genome sequencing and annotation.</title>
        <authorList>
            <consortium name="The Broad Institute Genomics Platform"/>
            <consortium name="The Broad Institute Genome Sequencing Center for Infectious Disease"/>
            <person name="Wu L."/>
            <person name="Ma J."/>
        </authorList>
    </citation>
    <scope>NUCLEOTIDE SEQUENCE [LARGE SCALE GENOMIC DNA]</scope>
    <source>
        <strain evidence="2 3">JCM 4531</strain>
    </source>
</reference>
<gene>
    <name evidence="2" type="ORF">GCM10010310_57550</name>
</gene>
<evidence type="ECO:0000256" key="1">
    <source>
        <dbReference type="SAM" id="MobiDB-lite"/>
    </source>
</evidence>
<feature type="region of interest" description="Disordered" evidence="1">
    <location>
        <begin position="1"/>
        <end position="38"/>
    </location>
</feature>
<protein>
    <recommendedName>
        <fullName evidence="4">DUF4913 domain-containing protein</fullName>
    </recommendedName>
</protein>
<evidence type="ECO:0000313" key="3">
    <source>
        <dbReference type="Proteomes" id="UP001499989"/>
    </source>
</evidence>
<dbReference type="InterPro" id="IPR032584">
    <property type="entry name" value="DUF4913"/>
</dbReference>
<sequence length="168" mass="18174">MSPVPAERSGTPDAEEESASSAEKGADETGPASDKEEVSPPQFILYLEGPEYALALRRLTLWVHHVLLPVYGNEVTSASPWCSVWWEHPAAVAKLHGLWLAWGDLTGPGSDSTGPASWHRDHLSSVMDSVRDPQGPFASCKPGAHRKQDPFPMGVLDPFGPPRPTSSR</sequence>
<evidence type="ECO:0008006" key="4">
    <source>
        <dbReference type="Google" id="ProtNLM"/>
    </source>
</evidence>
<feature type="compositionally biased region" description="Pro residues" evidence="1">
    <location>
        <begin position="159"/>
        <end position="168"/>
    </location>
</feature>
<keyword evidence="3" id="KW-1185">Reference proteome</keyword>
<proteinExistence type="predicted"/>
<organism evidence="2 3">
    <name type="scientific">Streptomyces violaceolatus</name>
    <dbReference type="NCBI Taxonomy" id="67378"/>
    <lineage>
        <taxon>Bacteria</taxon>
        <taxon>Bacillati</taxon>
        <taxon>Actinomycetota</taxon>
        <taxon>Actinomycetes</taxon>
        <taxon>Kitasatosporales</taxon>
        <taxon>Streptomycetaceae</taxon>
        <taxon>Streptomyces</taxon>
        <taxon>Streptomyces violaceoruber group</taxon>
    </lineage>
</organism>
<evidence type="ECO:0000313" key="2">
    <source>
        <dbReference type="EMBL" id="GAA2695673.1"/>
    </source>
</evidence>
<name>A0ABN3T8A4_9ACTN</name>
<dbReference type="Pfam" id="PF16259">
    <property type="entry name" value="DUF4913"/>
    <property type="match status" value="1"/>
</dbReference>
<dbReference type="Proteomes" id="UP001499989">
    <property type="component" value="Unassembled WGS sequence"/>
</dbReference>
<accession>A0ABN3T8A4</accession>
<dbReference type="RefSeq" id="WP_319123267.1">
    <property type="nucleotide sequence ID" value="NZ_BAAASK010000021.1"/>
</dbReference>
<comment type="caution">
    <text evidence="2">The sequence shown here is derived from an EMBL/GenBank/DDBJ whole genome shotgun (WGS) entry which is preliminary data.</text>
</comment>